<evidence type="ECO:0000256" key="1">
    <source>
        <dbReference type="ARBA" id="ARBA00010645"/>
    </source>
</evidence>
<dbReference type="HOGENOM" id="CLU_150721_0_1_6"/>
<dbReference type="Proteomes" id="UP000008632">
    <property type="component" value="Chromosome"/>
</dbReference>
<reference evidence="3 4" key="1">
    <citation type="submission" date="2011-01" db="EMBL/GenBank/DDBJ databases">
        <title>Complete sequence of Pseudoxanthomonas suwonensis 11-1.</title>
        <authorList>
            <consortium name="US DOE Joint Genome Institute"/>
            <person name="Lucas S."/>
            <person name="Copeland A."/>
            <person name="Lapidus A."/>
            <person name="Cheng J.-F."/>
            <person name="Goodwin L."/>
            <person name="Pitluck S."/>
            <person name="Teshima H."/>
            <person name="Detter J.C."/>
            <person name="Han C."/>
            <person name="Tapia R."/>
            <person name="Land M."/>
            <person name="Hauser L."/>
            <person name="Kyrpides N."/>
            <person name="Ivanova N."/>
            <person name="Ovchinnikova G."/>
            <person name="Siebers A.K."/>
            <person name="Allgaier M."/>
            <person name="Thelen M.P."/>
            <person name="Hugenholtz P."/>
            <person name="Gladden J."/>
            <person name="Woyke T."/>
        </authorList>
    </citation>
    <scope>NUCLEOTIDE SEQUENCE [LARGE SCALE GENOMIC DNA]</scope>
    <source>
        <strain evidence="4">11-1</strain>
    </source>
</reference>
<dbReference type="AlphaFoldDB" id="E6WTK4"/>
<dbReference type="SUPFAM" id="SSF54285">
    <property type="entry name" value="MoaD/ThiS"/>
    <property type="match status" value="1"/>
</dbReference>
<dbReference type="EMBL" id="CP002446">
    <property type="protein sequence ID" value="ADV27503.1"/>
    <property type="molecule type" value="Genomic_DNA"/>
</dbReference>
<sequence>MRVEVVIAWPHRFAQCWLELGDGATVADAVRAADLEGKDEVAGYAVFGVAAQPETRLHEGDRVELLRPLLVDPKEARRRRAGAQRGGR</sequence>
<dbReference type="InterPro" id="IPR005346">
    <property type="entry name" value="RnfH"/>
</dbReference>
<proteinExistence type="inferred from homology"/>
<dbReference type="NCBIfam" id="NF002490">
    <property type="entry name" value="PRK01777.1"/>
    <property type="match status" value="1"/>
</dbReference>
<dbReference type="PANTHER" id="PTHR37483">
    <property type="entry name" value="UPF0125 PROTEIN RATB"/>
    <property type="match status" value="1"/>
</dbReference>
<comment type="similarity">
    <text evidence="1 2">Belongs to the UPF0125 (RnfH) family.</text>
</comment>
<dbReference type="eggNOG" id="COG2914">
    <property type="taxonomic scope" value="Bacteria"/>
</dbReference>
<accession>E6WTK4</accession>
<dbReference type="OrthoDB" id="9796575at2"/>
<dbReference type="HAMAP" id="MF_00460">
    <property type="entry name" value="UPF0125_RnfH"/>
    <property type="match status" value="1"/>
</dbReference>
<protein>
    <recommendedName>
        <fullName evidence="2">UPF0125 protein Psesu_1661</fullName>
    </recommendedName>
</protein>
<gene>
    <name evidence="3" type="ordered locus">Psesu_1661</name>
</gene>
<dbReference type="InterPro" id="IPR016155">
    <property type="entry name" value="Mopterin_synth/thiamin_S_b"/>
</dbReference>
<evidence type="ECO:0000256" key="2">
    <source>
        <dbReference type="HAMAP-Rule" id="MF_00460"/>
    </source>
</evidence>
<dbReference type="Gene3D" id="3.10.20.280">
    <property type="entry name" value="RnfH-like"/>
    <property type="match status" value="1"/>
</dbReference>
<evidence type="ECO:0000313" key="3">
    <source>
        <dbReference type="EMBL" id="ADV27503.1"/>
    </source>
</evidence>
<keyword evidence="4" id="KW-1185">Reference proteome</keyword>
<dbReference type="InterPro" id="IPR037021">
    <property type="entry name" value="RnfH_sf"/>
</dbReference>
<name>E6WTK4_PSEUU</name>
<dbReference type="KEGG" id="psu:Psesu_1661"/>
<evidence type="ECO:0000313" key="4">
    <source>
        <dbReference type="Proteomes" id="UP000008632"/>
    </source>
</evidence>
<dbReference type="RefSeq" id="WP_013535331.1">
    <property type="nucleotide sequence ID" value="NC_014924.1"/>
</dbReference>
<organism evidence="3 4">
    <name type="scientific">Pseudoxanthomonas suwonensis (strain 11-1)</name>
    <dbReference type="NCBI Taxonomy" id="743721"/>
    <lineage>
        <taxon>Bacteria</taxon>
        <taxon>Pseudomonadati</taxon>
        <taxon>Pseudomonadota</taxon>
        <taxon>Gammaproteobacteria</taxon>
        <taxon>Lysobacterales</taxon>
        <taxon>Lysobacteraceae</taxon>
        <taxon>Pseudoxanthomonas</taxon>
    </lineage>
</organism>
<dbReference type="PANTHER" id="PTHR37483:SF1">
    <property type="entry name" value="UPF0125 PROTEIN RATB"/>
    <property type="match status" value="1"/>
</dbReference>
<dbReference type="Pfam" id="PF03658">
    <property type="entry name" value="Ub-RnfH"/>
    <property type="match status" value="1"/>
</dbReference>
<dbReference type="STRING" id="743721.Psesu_1661"/>